<evidence type="ECO:0000256" key="1">
    <source>
        <dbReference type="ARBA" id="ARBA00022729"/>
    </source>
</evidence>
<feature type="signal peptide" evidence="2">
    <location>
        <begin position="1"/>
        <end position="18"/>
    </location>
</feature>
<dbReference type="EMBL" id="JAWXVI010000002">
    <property type="protein sequence ID" value="MDX6188499.1"/>
    <property type="molecule type" value="Genomic_DNA"/>
</dbReference>
<name>A0ABU4RA23_9FLAO</name>
<reference evidence="4 5" key="1">
    <citation type="submission" date="2023-11" db="EMBL/GenBank/DDBJ databases">
        <title>Unpublished Manusciprt.</title>
        <authorList>
            <person name="Saticioglu I.B."/>
            <person name="Ay H."/>
            <person name="Ajmi N."/>
            <person name="Altun S."/>
            <person name="Duman M."/>
        </authorList>
    </citation>
    <scope>NUCLEOTIDE SEQUENCE [LARGE SCALE GENOMIC DNA]</scope>
    <source>
        <strain evidence="4 5">Fl-318</strain>
    </source>
</reference>
<keyword evidence="1 2" id="KW-0732">Signal</keyword>
<dbReference type="NCBIfam" id="TIGR04183">
    <property type="entry name" value="Por_Secre_tail"/>
    <property type="match status" value="1"/>
</dbReference>
<protein>
    <submittedName>
        <fullName evidence="4">T9SS type A sorting domain-containing protein</fullName>
    </submittedName>
</protein>
<organism evidence="4 5">
    <name type="scientific">Flavobacterium cupriresistens</name>
    <dbReference type="NCBI Taxonomy" id="2893885"/>
    <lineage>
        <taxon>Bacteria</taxon>
        <taxon>Pseudomonadati</taxon>
        <taxon>Bacteroidota</taxon>
        <taxon>Flavobacteriia</taxon>
        <taxon>Flavobacteriales</taxon>
        <taxon>Flavobacteriaceae</taxon>
        <taxon>Flavobacterium</taxon>
    </lineage>
</organism>
<feature type="domain" description="Secretion system C-terminal sorting" evidence="3">
    <location>
        <begin position="69"/>
        <end position="136"/>
    </location>
</feature>
<keyword evidence="5" id="KW-1185">Reference proteome</keyword>
<evidence type="ECO:0000313" key="4">
    <source>
        <dbReference type="EMBL" id="MDX6188499.1"/>
    </source>
</evidence>
<proteinExistence type="predicted"/>
<dbReference type="Proteomes" id="UP001273350">
    <property type="component" value="Unassembled WGS sequence"/>
</dbReference>
<gene>
    <name evidence="4" type="ORF">SGQ83_03985</name>
</gene>
<sequence length="145" mass="16723">MKYYITLLVLGFSLLSKAQTKIKFSYDDAGNQISRILCINCTSKSVKEVKAIVEDDLEKFSKEDVISYYPNPVKEELYLQWELAQDNYVKFVQVYSMTGQVLRNYQTNETTKNLIISFQSFPSGVYIVLLSYKAGEDKSIKIVKQ</sequence>
<evidence type="ECO:0000256" key="2">
    <source>
        <dbReference type="SAM" id="SignalP"/>
    </source>
</evidence>
<evidence type="ECO:0000259" key="3">
    <source>
        <dbReference type="Pfam" id="PF18962"/>
    </source>
</evidence>
<evidence type="ECO:0000313" key="5">
    <source>
        <dbReference type="Proteomes" id="UP001273350"/>
    </source>
</evidence>
<dbReference type="InterPro" id="IPR026444">
    <property type="entry name" value="Secre_tail"/>
</dbReference>
<accession>A0ABU4RA23</accession>
<dbReference type="Pfam" id="PF18962">
    <property type="entry name" value="Por_Secre_tail"/>
    <property type="match status" value="1"/>
</dbReference>
<dbReference type="RefSeq" id="WP_230005019.1">
    <property type="nucleotide sequence ID" value="NZ_CP087134.1"/>
</dbReference>
<feature type="chain" id="PRO_5046551171" evidence="2">
    <location>
        <begin position="19"/>
        <end position="145"/>
    </location>
</feature>
<comment type="caution">
    <text evidence="4">The sequence shown here is derived from an EMBL/GenBank/DDBJ whole genome shotgun (WGS) entry which is preliminary data.</text>
</comment>